<dbReference type="RefSeq" id="WP_263036525.1">
    <property type="nucleotide sequence ID" value="NZ_JAOTPL010000001.1"/>
</dbReference>
<evidence type="ECO:0000256" key="6">
    <source>
        <dbReference type="SAM" id="MobiDB-lite"/>
    </source>
</evidence>
<dbReference type="InterPro" id="IPR005171">
    <property type="entry name" value="Cyt_c_oxidase_su4_prok"/>
</dbReference>
<evidence type="ECO:0000256" key="1">
    <source>
        <dbReference type="ARBA" id="ARBA00004651"/>
    </source>
</evidence>
<organism evidence="8 9">
    <name type="scientific">Haoranjiania flava</name>
    <dbReference type="NCBI Taxonomy" id="1856322"/>
    <lineage>
        <taxon>Bacteria</taxon>
        <taxon>Pseudomonadati</taxon>
        <taxon>Bacteroidota</taxon>
        <taxon>Chitinophagia</taxon>
        <taxon>Chitinophagales</taxon>
        <taxon>Chitinophagaceae</taxon>
        <taxon>Haoranjiania</taxon>
    </lineage>
</organism>
<keyword evidence="2" id="KW-1003">Cell membrane</keyword>
<evidence type="ECO:0000256" key="3">
    <source>
        <dbReference type="ARBA" id="ARBA00022692"/>
    </source>
</evidence>
<dbReference type="AlphaFoldDB" id="A0AAE3IJ53"/>
<accession>A0AAE3IJ53</accession>
<dbReference type="Pfam" id="PF03626">
    <property type="entry name" value="COX4_pro"/>
    <property type="match status" value="1"/>
</dbReference>
<evidence type="ECO:0000313" key="9">
    <source>
        <dbReference type="Proteomes" id="UP001209317"/>
    </source>
</evidence>
<evidence type="ECO:0000313" key="8">
    <source>
        <dbReference type="EMBL" id="MCU7693037.1"/>
    </source>
</evidence>
<evidence type="ECO:0000256" key="2">
    <source>
        <dbReference type="ARBA" id="ARBA00022475"/>
    </source>
</evidence>
<proteinExistence type="predicted"/>
<keyword evidence="3 7" id="KW-0812">Transmembrane</keyword>
<dbReference type="GO" id="GO:0005886">
    <property type="term" value="C:plasma membrane"/>
    <property type="evidence" value="ECO:0007669"/>
    <property type="project" value="UniProtKB-SubCell"/>
</dbReference>
<gene>
    <name evidence="8" type="ORF">OD355_00750</name>
</gene>
<feature type="region of interest" description="Disordered" evidence="6">
    <location>
        <begin position="124"/>
        <end position="144"/>
    </location>
</feature>
<reference evidence="8" key="1">
    <citation type="submission" date="2022-10" db="EMBL/GenBank/DDBJ databases">
        <authorList>
            <person name="Kim H.S."/>
            <person name="Kim J.-S."/>
            <person name="Suh M.K."/>
            <person name="Eom M.K."/>
            <person name="Lee J.-S."/>
        </authorList>
    </citation>
    <scope>NUCLEOTIDE SEQUENCE</scope>
    <source>
        <strain evidence="8">LIP-5</strain>
    </source>
</reference>
<feature type="compositionally biased region" description="Basic and acidic residues" evidence="6">
    <location>
        <begin position="124"/>
        <end position="133"/>
    </location>
</feature>
<comment type="subcellular location">
    <subcellularLocation>
        <location evidence="1">Cell membrane</location>
        <topology evidence="1">Multi-pass membrane protein</topology>
    </subcellularLocation>
</comment>
<feature type="transmembrane region" description="Helical" evidence="7">
    <location>
        <begin position="79"/>
        <end position="99"/>
    </location>
</feature>
<keyword evidence="9" id="KW-1185">Reference proteome</keyword>
<name>A0AAE3IJ53_9BACT</name>
<protein>
    <submittedName>
        <fullName evidence="8">Cytochrome C oxidase subunit IV family protein</fullName>
    </submittedName>
</protein>
<sequence>MANHTDAAAAKREVWKITAYLSVLTIVELALGYIMFRLNWQDGTFIKTFTKGVIIVLMLWKAFYIIAYFMHLKFEAKSLISTIAIPSLLFVWFVLAFLMDGESFKNLRSRYTPYHDVHFSKPMDVQPHAEKKPGNANLNEDVHQ</sequence>
<evidence type="ECO:0000256" key="5">
    <source>
        <dbReference type="ARBA" id="ARBA00023136"/>
    </source>
</evidence>
<evidence type="ECO:0000256" key="4">
    <source>
        <dbReference type="ARBA" id="ARBA00022989"/>
    </source>
</evidence>
<dbReference type="EMBL" id="JAOTPL010000001">
    <property type="protein sequence ID" value="MCU7693037.1"/>
    <property type="molecule type" value="Genomic_DNA"/>
</dbReference>
<feature type="transmembrane region" description="Helical" evidence="7">
    <location>
        <begin position="48"/>
        <end position="67"/>
    </location>
</feature>
<keyword evidence="5 7" id="KW-0472">Membrane</keyword>
<comment type="caution">
    <text evidence="8">The sequence shown here is derived from an EMBL/GenBank/DDBJ whole genome shotgun (WGS) entry which is preliminary data.</text>
</comment>
<feature type="transmembrane region" description="Helical" evidence="7">
    <location>
        <begin position="17"/>
        <end position="36"/>
    </location>
</feature>
<keyword evidence="4 7" id="KW-1133">Transmembrane helix</keyword>
<evidence type="ECO:0000256" key="7">
    <source>
        <dbReference type="SAM" id="Phobius"/>
    </source>
</evidence>
<dbReference type="Proteomes" id="UP001209317">
    <property type="component" value="Unassembled WGS sequence"/>
</dbReference>